<feature type="region of interest" description="Disordered" evidence="6">
    <location>
        <begin position="116"/>
        <end position="269"/>
    </location>
</feature>
<feature type="compositionally biased region" description="Basic and acidic residues" evidence="6">
    <location>
        <begin position="431"/>
        <end position="443"/>
    </location>
</feature>
<feature type="compositionally biased region" description="Polar residues" evidence="6">
    <location>
        <begin position="119"/>
        <end position="132"/>
    </location>
</feature>
<comment type="function">
    <text evidence="5">Involved in endoplasmic reticulum-associated protein degradation (ERAD). Acts as a platform to recruit both UBQLN1 and VCP to the ER during ERAD.</text>
</comment>
<dbReference type="STRING" id="5098.A0A507QKY3"/>
<comment type="subunit">
    <text evidence="3">Directly interacts with VCP. Interacts with UBQLN1. Forms a complex with VCP and UBQLN1.</text>
</comment>
<dbReference type="GO" id="GO:0006986">
    <property type="term" value="P:response to unfolded protein"/>
    <property type="evidence" value="ECO:0007669"/>
    <property type="project" value="UniProtKB-KW"/>
</dbReference>
<dbReference type="Pfam" id="PF23187">
    <property type="entry name" value="UBX7_N"/>
    <property type="match status" value="1"/>
</dbReference>
<feature type="compositionally biased region" description="Polar residues" evidence="6">
    <location>
        <begin position="392"/>
        <end position="410"/>
    </location>
</feature>
<reference evidence="8 9" key="1">
    <citation type="submission" date="2019-06" db="EMBL/GenBank/DDBJ databases">
        <title>Wine fermentation using esterase from Monascus purpureus.</title>
        <authorList>
            <person name="Geng C."/>
            <person name="Zhang Y."/>
        </authorList>
    </citation>
    <scope>NUCLEOTIDE SEQUENCE [LARGE SCALE GENOMIC DNA]</scope>
    <source>
        <strain evidence="8">HQ1</strain>
    </source>
</reference>
<dbReference type="SUPFAM" id="SSF52833">
    <property type="entry name" value="Thioredoxin-like"/>
    <property type="match status" value="1"/>
</dbReference>
<feature type="compositionally biased region" description="Polar residues" evidence="6">
    <location>
        <begin position="152"/>
        <end position="161"/>
    </location>
</feature>
<dbReference type="CDD" id="cd01767">
    <property type="entry name" value="UBX"/>
    <property type="match status" value="1"/>
</dbReference>
<dbReference type="InterPro" id="IPR001012">
    <property type="entry name" value="UBX_dom"/>
</dbReference>
<evidence type="ECO:0000256" key="3">
    <source>
        <dbReference type="ARBA" id="ARBA00038812"/>
    </source>
</evidence>
<dbReference type="EMBL" id="VIFY01000167">
    <property type="protein sequence ID" value="TQB69178.1"/>
    <property type="molecule type" value="Genomic_DNA"/>
</dbReference>
<keyword evidence="9" id="KW-1185">Reference proteome</keyword>
<dbReference type="OrthoDB" id="2445133at2759"/>
<comment type="caution">
    <text evidence="8">The sequence shown here is derived from an EMBL/GenBank/DDBJ whole genome shotgun (WGS) entry which is preliminary data.</text>
</comment>
<name>A0A507QKY3_MONPU</name>
<organism evidence="8 9">
    <name type="scientific">Monascus purpureus</name>
    <name type="common">Red mold</name>
    <name type="synonym">Monascus anka</name>
    <dbReference type="NCBI Taxonomy" id="5098"/>
    <lineage>
        <taxon>Eukaryota</taxon>
        <taxon>Fungi</taxon>
        <taxon>Dikarya</taxon>
        <taxon>Ascomycota</taxon>
        <taxon>Pezizomycotina</taxon>
        <taxon>Eurotiomycetes</taxon>
        <taxon>Eurotiomycetidae</taxon>
        <taxon>Eurotiales</taxon>
        <taxon>Aspergillaceae</taxon>
        <taxon>Monascus</taxon>
    </lineage>
</organism>
<dbReference type="Proteomes" id="UP000319663">
    <property type="component" value="Unassembled WGS sequence"/>
</dbReference>
<dbReference type="GO" id="GO:0005789">
    <property type="term" value="C:endoplasmic reticulum membrane"/>
    <property type="evidence" value="ECO:0007669"/>
    <property type="project" value="UniProtKB-SubCell"/>
</dbReference>
<dbReference type="PROSITE" id="PS50033">
    <property type="entry name" value="UBX"/>
    <property type="match status" value="1"/>
</dbReference>
<keyword evidence="2" id="KW-0834">Unfolded protein response</keyword>
<dbReference type="AlphaFoldDB" id="A0A507QKY3"/>
<feature type="domain" description="UBX" evidence="7">
    <location>
        <begin position="264"/>
        <end position="346"/>
    </location>
</feature>
<evidence type="ECO:0000313" key="8">
    <source>
        <dbReference type="EMBL" id="TQB69178.1"/>
    </source>
</evidence>
<dbReference type="Gene3D" id="3.40.30.10">
    <property type="entry name" value="Glutaredoxin"/>
    <property type="match status" value="1"/>
</dbReference>
<dbReference type="Gene3D" id="3.10.20.90">
    <property type="entry name" value="Phosphatidylinositol 3-kinase Catalytic Subunit, Chain A, domain 1"/>
    <property type="match status" value="1"/>
</dbReference>
<evidence type="ECO:0000256" key="4">
    <source>
        <dbReference type="ARBA" id="ARBA00041575"/>
    </source>
</evidence>
<feature type="compositionally biased region" description="Polar residues" evidence="6">
    <location>
        <begin position="246"/>
        <end position="261"/>
    </location>
</feature>
<gene>
    <name evidence="8" type="ORF">MPDQ_002186</name>
</gene>
<proteinExistence type="predicted"/>
<evidence type="ECO:0000256" key="2">
    <source>
        <dbReference type="ARBA" id="ARBA00023230"/>
    </source>
</evidence>
<dbReference type="PANTHER" id="PTHR46424:SF1">
    <property type="entry name" value="UBX DOMAIN-CONTAINING PROTEIN 4"/>
    <property type="match status" value="1"/>
</dbReference>
<evidence type="ECO:0000256" key="6">
    <source>
        <dbReference type="SAM" id="MobiDB-lite"/>
    </source>
</evidence>
<dbReference type="SUPFAM" id="SSF54236">
    <property type="entry name" value="Ubiquitin-like"/>
    <property type="match status" value="1"/>
</dbReference>
<feature type="compositionally biased region" description="Low complexity" evidence="6">
    <location>
        <begin position="133"/>
        <end position="151"/>
    </location>
</feature>
<feature type="compositionally biased region" description="Polar residues" evidence="6">
    <location>
        <begin position="168"/>
        <end position="193"/>
    </location>
</feature>
<evidence type="ECO:0000256" key="1">
    <source>
        <dbReference type="ARBA" id="ARBA00004406"/>
    </source>
</evidence>
<dbReference type="SMART" id="SM00166">
    <property type="entry name" value="UBX"/>
    <property type="match status" value="1"/>
</dbReference>
<evidence type="ECO:0000259" key="7">
    <source>
        <dbReference type="PROSITE" id="PS50033"/>
    </source>
</evidence>
<dbReference type="PANTHER" id="PTHR46424">
    <property type="entry name" value="UBX DOMAIN-CONTAINING PROTEIN 4"/>
    <property type="match status" value="1"/>
</dbReference>
<feature type="compositionally biased region" description="Basic and acidic residues" evidence="6">
    <location>
        <begin position="220"/>
        <end position="232"/>
    </location>
</feature>
<evidence type="ECO:0000313" key="9">
    <source>
        <dbReference type="Proteomes" id="UP000319663"/>
    </source>
</evidence>
<dbReference type="GO" id="GO:0036503">
    <property type="term" value="P:ERAD pathway"/>
    <property type="evidence" value="ECO:0007669"/>
    <property type="project" value="TreeGrafter"/>
</dbReference>
<protein>
    <recommendedName>
        <fullName evidence="4">UBX domain-containing protein 2</fullName>
    </recommendedName>
</protein>
<evidence type="ECO:0000256" key="5">
    <source>
        <dbReference type="ARBA" id="ARBA00046062"/>
    </source>
</evidence>
<comment type="subcellular location">
    <subcellularLocation>
        <location evidence="1">Endoplasmic reticulum membrane</location>
        <topology evidence="1">Peripheral membrane protein</topology>
    </subcellularLocation>
</comment>
<dbReference type="Pfam" id="PF00789">
    <property type="entry name" value="UBX"/>
    <property type="match status" value="1"/>
</dbReference>
<dbReference type="InterPro" id="IPR029071">
    <property type="entry name" value="Ubiquitin-like_domsf"/>
</dbReference>
<dbReference type="InterPro" id="IPR036249">
    <property type="entry name" value="Thioredoxin-like_sf"/>
</dbReference>
<feature type="region of interest" description="Disordered" evidence="6">
    <location>
        <begin position="392"/>
        <end position="458"/>
    </location>
</feature>
<accession>A0A507QKY3</accession>
<sequence>MFFQGSLQDGISLALNERRAVVCFVRDDTPTSSKWENDFFTDDELARLLQSGSVTLRLEAGSREAQFLTSVCPISSFPAVVVIKNGMLQEYVVPEITKDDFCRRIGAVLGNRSLDRVSEVQQQHSVTGNTNRTPSTSAALPTPAPATSSPLQQPQPATQITHVIPETAESQHSGQMQAETQPAENVQASQDGTITLKPSLESKKDTPKKTRPKQNTSSFKKIDVIQGRKEVRTSPASPAIDKPVGKSTSESPEEQVNQTPAPQAPPSKYRLQVRLFDGTSVRSSFSPSHTIRGDVRPWLDDQLPDKTQPYNLKHILTPLPNYTLSVMDEEKTLQELSLGPTANLVMISIQSYANAYAPSALSLPVRGARTLYGLASSTVGGLMDLASSFYGSPSVPSENASSRNTGSESPSGDEVRRAGQPTTSQRPRIRTLRDQRDNERSDNEFYNGNQLNFEPRRD</sequence>